<sequence>MYIYVVDSADIKRLDETGQELSELLMEEKLRGVPLLVYANKQDLGQAVTAAEIAEGLGLHNIKDRDWQIQSCIATESKGVKV</sequence>
<evidence type="ECO:0000256" key="3">
    <source>
        <dbReference type="ARBA" id="ARBA00022741"/>
    </source>
</evidence>
<evidence type="ECO:0000256" key="5">
    <source>
        <dbReference type="PIRSR" id="PIRSR606689-1"/>
    </source>
</evidence>
<accession>A0A8J5QX34</accession>
<dbReference type="InterPro" id="IPR006689">
    <property type="entry name" value="Small_GTPase_ARF/SAR"/>
</dbReference>
<keyword evidence="4 5" id="KW-0342">GTP-binding</keyword>
<protein>
    <recommendedName>
        <fullName evidence="8">ADP-ribosylation factor-like protein 3</fullName>
    </recommendedName>
</protein>
<dbReference type="PANTHER" id="PTHR45697">
    <property type="entry name" value="ADP-RIBOSYLATION FACTOR-LIKE PROTEIN 2-RELATED"/>
    <property type="match status" value="1"/>
</dbReference>
<evidence type="ECO:0000256" key="1">
    <source>
        <dbReference type="ARBA" id="ARBA00010290"/>
    </source>
</evidence>
<reference evidence="6" key="1">
    <citation type="submission" date="2020-03" db="EMBL/GenBank/DDBJ databases">
        <authorList>
            <person name="Chebbi M.A."/>
            <person name="Drezen J.M."/>
        </authorList>
    </citation>
    <scope>NUCLEOTIDE SEQUENCE</scope>
    <source>
        <tissue evidence="6">Whole body</tissue>
    </source>
</reference>
<keyword evidence="2" id="KW-0519">Myristate</keyword>
<dbReference type="Proteomes" id="UP000729913">
    <property type="component" value="Unassembled WGS sequence"/>
</dbReference>
<organism evidence="6 7">
    <name type="scientific">Cotesia typhae</name>
    <dbReference type="NCBI Taxonomy" id="2053667"/>
    <lineage>
        <taxon>Eukaryota</taxon>
        <taxon>Metazoa</taxon>
        <taxon>Ecdysozoa</taxon>
        <taxon>Arthropoda</taxon>
        <taxon>Hexapoda</taxon>
        <taxon>Insecta</taxon>
        <taxon>Pterygota</taxon>
        <taxon>Neoptera</taxon>
        <taxon>Endopterygota</taxon>
        <taxon>Hymenoptera</taxon>
        <taxon>Apocrita</taxon>
        <taxon>Ichneumonoidea</taxon>
        <taxon>Braconidae</taxon>
        <taxon>Microgastrinae</taxon>
        <taxon>Cotesia</taxon>
    </lineage>
</organism>
<evidence type="ECO:0000313" key="6">
    <source>
        <dbReference type="EMBL" id="KAG8035947.1"/>
    </source>
</evidence>
<comment type="similarity">
    <text evidence="1">Belongs to the small GTPase superfamily. Arf family.</text>
</comment>
<dbReference type="Pfam" id="PF00025">
    <property type="entry name" value="Arf"/>
    <property type="match status" value="1"/>
</dbReference>
<keyword evidence="3 5" id="KW-0547">Nucleotide-binding</keyword>
<name>A0A8J5QX34_9HYME</name>
<gene>
    <name evidence="6" type="ORF">G9C98_003073</name>
</gene>
<dbReference type="AlphaFoldDB" id="A0A8J5QX34"/>
<dbReference type="GO" id="GO:0005525">
    <property type="term" value="F:GTP binding"/>
    <property type="evidence" value="ECO:0007669"/>
    <property type="project" value="UniProtKB-KW"/>
</dbReference>
<evidence type="ECO:0000256" key="2">
    <source>
        <dbReference type="ARBA" id="ARBA00022707"/>
    </source>
</evidence>
<dbReference type="EMBL" id="JAAOIC020000052">
    <property type="protein sequence ID" value="KAG8035947.1"/>
    <property type="molecule type" value="Genomic_DNA"/>
</dbReference>
<keyword evidence="7" id="KW-1185">Reference proteome</keyword>
<dbReference type="OrthoDB" id="2011769at2759"/>
<proteinExistence type="inferred from homology"/>
<dbReference type="GO" id="GO:0003924">
    <property type="term" value="F:GTPase activity"/>
    <property type="evidence" value="ECO:0007669"/>
    <property type="project" value="InterPro"/>
</dbReference>
<evidence type="ECO:0000313" key="7">
    <source>
        <dbReference type="Proteomes" id="UP000729913"/>
    </source>
</evidence>
<comment type="caution">
    <text evidence="6">The sequence shown here is derived from an EMBL/GenBank/DDBJ whole genome shotgun (WGS) entry which is preliminary data.</text>
</comment>
<dbReference type="InterPro" id="IPR044612">
    <property type="entry name" value="ARL2/3"/>
</dbReference>
<keyword evidence="2" id="KW-0449">Lipoprotein</keyword>
<feature type="binding site" evidence="5">
    <location>
        <begin position="40"/>
        <end position="43"/>
    </location>
    <ligand>
        <name>GTP</name>
        <dbReference type="ChEBI" id="CHEBI:37565"/>
    </ligand>
</feature>
<evidence type="ECO:0008006" key="8">
    <source>
        <dbReference type="Google" id="ProtNLM"/>
    </source>
</evidence>
<evidence type="ECO:0000256" key="4">
    <source>
        <dbReference type="ARBA" id="ARBA00023134"/>
    </source>
</evidence>
<reference evidence="6" key="2">
    <citation type="submission" date="2021-04" db="EMBL/GenBank/DDBJ databases">
        <title>Genome-wide patterns of bracovirus chromosomal integration into multiple host tissues during parasitism.</title>
        <authorList>
            <person name="Chebbi M.A.C."/>
        </authorList>
    </citation>
    <scope>NUCLEOTIDE SEQUENCE</scope>
    <source>
        <tissue evidence="6">Whole body</tissue>
    </source>
</reference>